<name>A0AAE2BYW2_9LAMI</name>
<evidence type="ECO:0000313" key="3">
    <source>
        <dbReference type="Proteomes" id="UP001289374"/>
    </source>
</evidence>
<keyword evidence="1" id="KW-1133">Transmembrane helix</keyword>
<reference evidence="2" key="1">
    <citation type="submission" date="2020-06" db="EMBL/GenBank/DDBJ databases">
        <authorList>
            <person name="Li T."/>
            <person name="Hu X."/>
            <person name="Zhang T."/>
            <person name="Song X."/>
            <person name="Zhang H."/>
            <person name="Dai N."/>
            <person name="Sheng W."/>
            <person name="Hou X."/>
            <person name="Wei L."/>
        </authorList>
    </citation>
    <scope>NUCLEOTIDE SEQUENCE</scope>
    <source>
        <strain evidence="2">K16</strain>
        <tissue evidence="2">Leaf</tissue>
    </source>
</reference>
<evidence type="ECO:0000256" key="1">
    <source>
        <dbReference type="SAM" id="Phobius"/>
    </source>
</evidence>
<dbReference type="PANTHER" id="PTHR31170">
    <property type="entry name" value="BNAC04G53230D PROTEIN"/>
    <property type="match status" value="1"/>
</dbReference>
<sequence>MEFNKGGEASTLISHELSELSKTQTQRSIYRVHKYLRNVNSQCYEPNIVAIGPYHSNKDNLKMTEEHKLRYLQLLLERKKENVERYTLSIGELEHEARSCYADPIHLNSAMFIKMLVLDACFIIELVRKRHKRDPTCKNDPIFKMGWIMNTLQRDIILFENQIPFFILRKLFDLIEGPNQYDKLIHRLSFFCHNLFPGGRLKYKTERSPEEIKHLLDLVHGNWIPSIKEVNLNVDEVDRMREWRFIHSATELTNANVAFQKKLSDDFFKVEFDDGLMQMPPLTIEDRTECFFRNLIAYEQYFQDTRPNFVTDYVKLLDSLINSSEDIDILCKCEIIDNWLGDNEVVANIFNRLTLSVTGHQHFVYTDIFDKVNAHYGTRRNKAIATLRRDYFNSPWAYFSFLAALAILSLTVAQTVFSALQVF</sequence>
<accession>A0AAE2BYW2</accession>
<keyword evidence="3" id="KW-1185">Reference proteome</keyword>
<gene>
    <name evidence="2" type="ORF">Sango_1026400</name>
</gene>
<dbReference type="AlphaFoldDB" id="A0AAE2BYW2"/>
<dbReference type="Pfam" id="PF03140">
    <property type="entry name" value="DUF247"/>
    <property type="match status" value="1"/>
</dbReference>
<proteinExistence type="predicted"/>
<dbReference type="EMBL" id="JACGWL010000005">
    <property type="protein sequence ID" value="KAK4402857.1"/>
    <property type="molecule type" value="Genomic_DNA"/>
</dbReference>
<protein>
    <submittedName>
        <fullName evidence="2">Uncharacterized protein</fullName>
    </submittedName>
</protein>
<dbReference type="Proteomes" id="UP001289374">
    <property type="component" value="Unassembled WGS sequence"/>
</dbReference>
<keyword evidence="1" id="KW-0472">Membrane</keyword>
<comment type="caution">
    <text evidence="2">The sequence shown here is derived from an EMBL/GenBank/DDBJ whole genome shotgun (WGS) entry which is preliminary data.</text>
</comment>
<organism evidence="2 3">
    <name type="scientific">Sesamum angolense</name>
    <dbReference type="NCBI Taxonomy" id="2727404"/>
    <lineage>
        <taxon>Eukaryota</taxon>
        <taxon>Viridiplantae</taxon>
        <taxon>Streptophyta</taxon>
        <taxon>Embryophyta</taxon>
        <taxon>Tracheophyta</taxon>
        <taxon>Spermatophyta</taxon>
        <taxon>Magnoliopsida</taxon>
        <taxon>eudicotyledons</taxon>
        <taxon>Gunneridae</taxon>
        <taxon>Pentapetalae</taxon>
        <taxon>asterids</taxon>
        <taxon>lamiids</taxon>
        <taxon>Lamiales</taxon>
        <taxon>Pedaliaceae</taxon>
        <taxon>Sesamum</taxon>
    </lineage>
</organism>
<evidence type="ECO:0000313" key="2">
    <source>
        <dbReference type="EMBL" id="KAK4402857.1"/>
    </source>
</evidence>
<dbReference type="PANTHER" id="PTHR31170:SF17">
    <property type="match status" value="1"/>
</dbReference>
<reference evidence="2" key="2">
    <citation type="journal article" date="2024" name="Plant">
        <title>Genomic evolution and insights into agronomic trait innovations of Sesamum species.</title>
        <authorList>
            <person name="Miao H."/>
            <person name="Wang L."/>
            <person name="Qu L."/>
            <person name="Liu H."/>
            <person name="Sun Y."/>
            <person name="Le M."/>
            <person name="Wang Q."/>
            <person name="Wei S."/>
            <person name="Zheng Y."/>
            <person name="Lin W."/>
            <person name="Duan Y."/>
            <person name="Cao H."/>
            <person name="Xiong S."/>
            <person name="Wang X."/>
            <person name="Wei L."/>
            <person name="Li C."/>
            <person name="Ma Q."/>
            <person name="Ju M."/>
            <person name="Zhao R."/>
            <person name="Li G."/>
            <person name="Mu C."/>
            <person name="Tian Q."/>
            <person name="Mei H."/>
            <person name="Zhang T."/>
            <person name="Gao T."/>
            <person name="Zhang H."/>
        </authorList>
    </citation>
    <scope>NUCLEOTIDE SEQUENCE</scope>
    <source>
        <strain evidence="2">K16</strain>
    </source>
</reference>
<dbReference type="InterPro" id="IPR004158">
    <property type="entry name" value="DUF247_pln"/>
</dbReference>
<keyword evidence="1" id="KW-0812">Transmembrane</keyword>
<feature type="transmembrane region" description="Helical" evidence="1">
    <location>
        <begin position="396"/>
        <end position="420"/>
    </location>
</feature>